<evidence type="ECO:0000313" key="6">
    <source>
        <dbReference type="Proteomes" id="UP000267029"/>
    </source>
</evidence>
<protein>
    <submittedName>
        <fullName evidence="5 7">Uncharacterized protein</fullName>
    </submittedName>
</protein>
<dbReference type="InterPro" id="IPR026512">
    <property type="entry name" value="RGS7BP/RGS9BP"/>
</dbReference>
<evidence type="ECO:0000256" key="2">
    <source>
        <dbReference type="ARBA" id="ARBA00022700"/>
    </source>
</evidence>
<feature type="transmembrane region" description="Helical" evidence="4">
    <location>
        <begin position="488"/>
        <end position="513"/>
    </location>
</feature>
<evidence type="ECO:0000256" key="3">
    <source>
        <dbReference type="SAM" id="MobiDB-lite"/>
    </source>
</evidence>
<keyword evidence="6" id="KW-1185">Reference proteome</keyword>
<dbReference type="GO" id="GO:0009968">
    <property type="term" value="P:negative regulation of signal transduction"/>
    <property type="evidence" value="ECO:0007669"/>
    <property type="project" value="UniProtKB-KW"/>
</dbReference>
<gene>
    <name evidence="5" type="ORF">MCOS_LOCUS3163</name>
</gene>
<keyword evidence="2" id="KW-0734">Signal transduction inhibitor</keyword>
<dbReference type="AlphaFoldDB" id="A0A0R3U8F9"/>
<dbReference type="Proteomes" id="UP000267029">
    <property type="component" value="Unassembled WGS sequence"/>
</dbReference>
<dbReference type="WBParaSite" id="MCU_010365-RA">
    <property type="protein sequence ID" value="MCU_010365-RA"/>
    <property type="gene ID" value="MCU_010365"/>
</dbReference>
<feature type="region of interest" description="Disordered" evidence="3">
    <location>
        <begin position="248"/>
        <end position="281"/>
    </location>
</feature>
<dbReference type="OrthoDB" id="6271499at2759"/>
<keyword evidence="4" id="KW-1133">Transmembrane helix</keyword>
<keyword evidence="4" id="KW-0812">Transmembrane</keyword>
<dbReference type="EMBL" id="UXSR01000653">
    <property type="protein sequence ID" value="VDD77160.1"/>
    <property type="molecule type" value="Genomic_DNA"/>
</dbReference>
<sequence>MPDSNPRYPSSTALPPSDDEVEEVHIKGCDLQAPGSSSGTHGRRSSAKLGSVIPPVLIYGWLLSFSHYIALYSMLVARLGTRCDCRKLRAKSEVVRRRSVNYARKCQDSLLPIITKMGMVLRSIPDNLPLQNSDLSHLSQRGSRKSNLEDYYRLFFLHCTCLEFFIGQLLRTAQLFQCFSLNIGRSLTSSLVAPPQTFIYSGLAEVERPRKKRSQILSQLHRDERNTYANDSLSGIELEVASRISYGQTPSAEQENHSSEHPCVANYPSGISQQDPRTSNKALNTKGKLRRCILSRKFATLTTASSGSLEKSSGKQWNEGKKKLDPPILLACGEHKKRIIESDTECFEKLAEDIRLVKCMITEIHANVSVNPWAVRPGCRRNRRQSDVDCDCYDDDVHSELVDDENDSWPQEDGDFDSWKYTPKISHNHSTQPQFRYQNSTFQRWQRQLRNARLTRAMRKNVPPGGFEEKSQEDDETVLSKRLRRNQYICLSLIIVFSIGLFGSALGSCIYLLT</sequence>
<accession>A0A0R3U8F9</accession>
<organism evidence="7">
    <name type="scientific">Mesocestoides corti</name>
    <name type="common">Flatworm</name>
    <dbReference type="NCBI Taxonomy" id="53468"/>
    <lineage>
        <taxon>Eukaryota</taxon>
        <taxon>Metazoa</taxon>
        <taxon>Spiralia</taxon>
        <taxon>Lophotrochozoa</taxon>
        <taxon>Platyhelminthes</taxon>
        <taxon>Cestoda</taxon>
        <taxon>Eucestoda</taxon>
        <taxon>Cyclophyllidea</taxon>
        <taxon>Mesocestoididae</taxon>
        <taxon>Mesocestoides</taxon>
    </lineage>
</organism>
<keyword evidence="4" id="KW-0472">Membrane</keyword>
<evidence type="ECO:0000256" key="4">
    <source>
        <dbReference type="SAM" id="Phobius"/>
    </source>
</evidence>
<comment type="similarity">
    <text evidence="1">Belongs to the RGS7BP/RGS9BP family.</text>
</comment>
<name>A0A0R3U8F9_MESCO</name>
<evidence type="ECO:0000256" key="1">
    <source>
        <dbReference type="ARBA" id="ARBA00007457"/>
    </source>
</evidence>
<feature type="compositionally biased region" description="Polar residues" evidence="3">
    <location>
        <begin position="269"/>
        <end position="281"/>
    </location>
</feature>
<feature type="transmembrane region" description="Helical" evidence="4">
    <location>
        <begin position="58"/>
        <end position="79"/>
    </location>
</feature>
<reference evidence="7" key="2">
    <citation type="submission" date="2019-11" db="UniProtKB">
        <authorList>
            <consortium name="WormBaseParasite"/>
        </authorList>
    </citation>
    <scope>IDENTIFICATION</scope>
</reference>
<proteinExistence type="inferred from homology"/>
<dbReference type="PANTHER" id="PTHR21029">
    <property type="entry name" value="R-SEVEN BINDING PROTEIN (R7BP) HOMOLOG"/>
    <property type="match status" value="1"/>
</dbReference>
<evidence type="ECO:0000313" key="7">
    <source>
        <dbReference type="WBParaSite" id="MCU_010365-RA"/>
    </source>
</evidence>
<reference evidence="5 6" key="1">
    <citation type="submission" date="2018-10" db="EMBL/GenBank/DDBJ databases">
        <authorList>
            <consortium name="Pathogen Informatics"/>
        </authorList>
    </citation>
    <scope>NUCLEOTIDE SEQUENCE [LARGE SCALE GENOMIC DNA]</scope>
</reference>
<evidence type="ECO:0000313" key="5">
    <source>
        <dbReference type="EMBL" id="VDD77160.1"/>
    </source>
</evidence>